<reference evidence="1 2" key="1">
    <citation type="submission" date="2018-09" db="EMBL/GenBank/DDBJ databases">
        <title>Metagenome Assembled Genomes from an Advanced Water Purification Facility.</title>
        <authorList>
            <person name="Stamps B.W."/>
            <person name="Spear J.R."/>
        </authorList>
    </citation>
    <scope>NUCLEOTIDE SEQUENCE [LARGE SCALE GENOMIC DNA]</scope>
    <source>
        <strain evidence="1">Bin_63_2</strain>
    </source>
</reference>
<accession>A0A5C7J556</accession>
<dbReference type="EMBL" id="SSDS01000110">
    <property type="protein sequence ID" value="TXG75756.1"/>
    <property type="molecule type" value="Genomic_DNA"/>
</dbReference>
<organism evidence="1 2">
    <name type="scientific">Candidatus Dojkabacteria bacterium</name>
    <dbReference type="NCBI Taxonomy" id="2099670"/>
    <lineage>
        <taxon>Bacteria</taxon>
        <taxon>Candidatus Dojkabacteria</taxon>
    </lineage>
</organism>
<gene>
    <name evidence="1" type="ORF">E6Q11_06865</name>
</gene>
<dbReference type="Proteomes" id="UP000321026">
    <property type="component" value="Unassembled WGS sequence"/>
</dbReference>
<comment type="caution">
    <text evidence="1">The sequence shown here is derived from an EMBL/GenBank/DDBJ whole genome shotgun (WGS) entry which is preliminary data.</text>
</comment>
<evidence type="ECO:0000313" key="1">
    <source>
        <dbReference type="EMBL" id="TXG75756.1"/>
    </source>
</evidence>
<name>A0A5C7J556_9BACT</name>
<proteinExistence type="predicted"/>
<protein>
    <submittedName>
        <fullName evidence="1">Uncharacterized protein</fullName>
    </submittedName>
</protein>
<evidence type="ECO:0000313" key="2">
    <source>
        <dbReference type="Proteomes" id="UP000321026"/>
    </source>
</evidence>
<sequence length="152" mass="17646">MGLDISHDAWHGAYSSFMRYRQKLAEVMGLPPLDLMEGYYSEGNNNPMVLLNYRYPKGDELDVSHLRRIFKQMPIKWECLKPNPIHELLCHSDCDGYINWKACGKIADELEKLLPLLDEDGAGHIGNYKEKTEKFIKGLRLAHSKKEKLKFH</sequence>
<dbReference type="AlphaFoldDB" id="A0A5C7J556"/>